<name>A0ABZ1YJI8_9NOCA</name>
<evidence type="ECO:0000313" key="2">
    <source>
        <dbReference type="Proteomes" id="UP001432062"/>
    </source>
</evidence>
<dbReference type="EMBL" id="CP109441">
    <property type="protein sequence ID" value="WUV43392.1"/>
    <property type="molecule type" value="Genomic_DNA"/>
</dbReference>
<evidence type="ECO:0000313" key="1">
    <source>
        <dbReference type="EMBL" id="WUV43392.1"/>
    </source>
</evidence>
<gene>
    <name evidence="1" type="ORF">OG563_29710</name>
</gene>
<proteinExistence type="predicted"/>
<dbReference type="Proteomes" id="UP001432062">
    <property type="component" value="Chromosome"/>
</dbReference>
<reference evidence="1" key="1">
    <citation type="submission" date="2022-10" db="EMBL/GenBank/DDBJ databases">
        <title>The complete genomes of actinobacterial strains from the NBC collection.</title>
        <authorList>
            <person name="Joergensen T.S."/>
            <person name="Alvarez Arevalo M."/>
            <person name="Sterndorff E.B."/>
            <person name="Faurdal D."/>
            <person name="Vuksanovic O."/>
            <person name="Mourched A.-S."/>
            <person name="Charusanti P."/>
            <person name="Shaw S."/>
            <person name="Blin K."/>
            <person name="Weber T."/>
        </authorList>
    </citation>
    <scope>NUCLEOTIDE SEQUENCE</scope>
    <source>
        <strain evidence="1">NBC_01482</strain>
    </source>
</reference>
<accession>A0ABZ1YJI8</accession>
<dbReference type="RefSeq" id="WP_327096585.1">
    <property type="nucleotide sequence ID" value="NZ_CP109149.1"/>
</dbReference>
<keyword evidence="2" id="KW-1185">Reference proteome</keyword>
<sequence>MLAKDPATSTGREPVDRVGRWFAGADEPIATLDELTARPAVDQIRAILGP</sequence>
<protein>
    <submittedName>
        <fullName evidence="1">Uncharacterized protein</fullName>
    </submittedName>
</protein>
<organism evidence="1 2">
    <name type="scientific">Nocardia vinacea</name>
    <dbReference type="NCBI Taxonomy" id="96468"/>
    <lineage>
        <taxon>Bacteria</taxon>
        <taxon>Bacillati</taxon>
        <taxon>Actinomycetota</taxon>
        <taxon>Actinomycetes</taxon>
        <taxon>Mycobacteriales</taxon>
        <taxon>Nocardiaceae</taxon>
        <taxon>Nocardia</taxon>
    </lineage>
</organism>